<dbReference type="OrthoDB" id="10421737at2759"/>
<proteinExistence type="predicted"/>
<keyword evidence="3" id="KW-1185">Reference proteome</keyword>
<dbReference type="HOGENOM" id="CLU_144916_0_0_1"/>
<name>W6YWR8_COCC2</name>
<protein>
    <submittedName>
        <fullName evidence="2">Uncharacterized protein</fullName>
    </submittedName>
</protein>
<evidence type="ECO:0000256" key="1">
    <source>
        <dbReference type="SAM" id="MobiDB-lite"/>
    </source>
</evidence>
<gene>
    <name evidence="2" type="ORF">COCCADRAFT_34540</name>
</gene>
<organism evidence="2 3">
    <name type="scientific">Cochliobolus carbonum (strain 26-R-13)</name>
    <name type="common">Maize leaf spot fungus</name>
    <name type="synonym">Bipolaris zeicola</name>
    <dbReference type="NCBI Taxonomy" id="930089"/>
    <lineage>
        <taxon>Eukaryota</taxon>
        <taxon>Fungi</taxon>
        <taxon>Dikarya</taxon>
        <taxon>Ascomycota</taxon>
        <taxon>Pezizomycotina</taxon>
        <taxon>Dothideomycetes</taxon>
        <taxon>Pleosporomycetidae</taxon>
        <taxon>Pleosporales</taxon>
        <taxon>Pleosporineae</taxon>
        <taxon>Pleosporaceae</taxon>
        <taxon>Bipolaris</taxon>
    </lineage>
</organism>
<evidence type="ECO:0000313" key="3">
    <source>
        <dbReference type="Proteomes" id="UP000053841"/>
    </source>
</evidence>
<feature type="region of interest" description="Disordered" evidence="1">
    <location>
        <begin position="53"/>
        <end position="73"/>
    </location>
</feature>
<dbReference type="AlphaFoldDB" id="W6YWR8"/>
<dbReference type="RefSeq" id="XP_007709691.1">
    <property type="nucleotide sequence ID" value="XM_007711501.1"/>
</dbReference>
<evidence type="ECO:0000313" key="2">
    <source>
        <dbReference type="EMBL" id="EUC35951.1"/>
    </source>
</evidence>
<dbReference type="KEGG" id="bze:COCCADRAFT_34540"/>
<dbReference type="Proteomes" id="UP000053841">
    <property type="component" value="Unassembled WGS sequence"/>
</dbReference>
<dbReference type="EMBL" id="KI964567">
    <property type="protein sequence ID" value="EUC35951.1"/>
    <property type="molecule type" value="Genomic_DNA"/>
</dbReference>
<accession>W6YWR8</accession>
<reference evidence="2 3" key="1">
    <citation type="journal article" date="2013" name="PLoS Genet.">
        <title>Comparative genome structure, secondary metabolite, and effector coding capacity across Cochliobolus pathogens.</title>
        <authorList>
            <person name="Condon B.J."/>
            <person name="Leng Y."/>
            <person name="Wu D."/>
            <person name="Bushley K.E."/>
            <person name="Ohm R.A."/>
            <person name="Otillar R."/>
            <person name="Martin J."/>
            <person name="Schackwitz W."/>
            <person name="Grimwood J."/>
            <person name="MohdZainudin N."/>
            <person name="Xue C."/>
            <person name="Wang R."/>
            <person name="Manning V.A."/>
            <person name="Dhillon B."/>
            <person name="Tu Z.J."/>
            <person name="Steffenson B.J."/>
            <person name="Salamov A."/>
            <person name="Sun H."/>
            <person name="Lowry S."/>
            <person name="LaButti K."/>
            <person name="Han J."/>
            <person name="Copeland A."/>
            <person name="Lindquist E."/>
            <person name="Barry K."/>
            <person name="Schmutz J."/>
            <person name="Baker S.E."/>
            <person name="Ciuffetti L.M."/>
            <person name="Grigoriev I.V."/>
            <person name="Zhong S."/>
            <person name="Turgeon B.G."/>
        </authorList>
    </citation>
    <scope>NUCLEOTIDE SEQUENCE [LARGE SCALE GENOMIC DNA]</scope>
    <source>
        <strain evidence="2 3">26-R-13</strain>
    </source>
</reference>
<sequence length="95" mass="10966">MRWKHTHIHTSMPNKALRPHNFTLGTQALSVCVHSLARERRYPFASNRPPASLCYHRPRRSQRSTRSTTPAGEKRLVWKDEQGICRNFAHCAAMG</sequence>
<dbReference type="GeneID" id="19147781"/>